<dbReference type="KEGG" id="crq:GCK72_016590"/>
<evidence type="ECO:0000259" key="1">
    <source>
        <dbReference type="Pfam" id="PF07735"/>
    </source>
</evidence>
<dbReference type="GeneID" id="78776352"/>
<dbReference type="RefSeq" id="XP_053580486.1">
    <property type="nucleotide sequence ID" value="XM_053731573.1"/>
</dbReference>
<dbReference type="PANTHER" id="PTHR21503">
    <property type="entry name" value="F-BOX-CONTAINING HYPOTHETICAL PROTEIN C.ELEGANS"/>
    <property type="match status" value="1"/>
</dbReference>
<accession>A0A6A5G5V3</accession>
<dbReference type="Pfam" id="PF07735">
    <property type="entry name" value="FBA_2"/>
    <property type="match status" value="1"/>
</dbReference>
<evidence type="ECO:0000313" key="3">
    <source>
        <dbReference type="Proteomes" id="UP000483820"/>
    </source>
</evidence>
<feature type="domain" description="Sdz-33 F-box" evidence="1">
    <location>
        <begin position="88"/>
        <end position="144"/>
    </location>
</feature>
<dbReference type="EMBL" id="WUAV01000005">
    <property type="protein sequence ID" value="KAF1750045.1"/>
    <property type="molecule type" value="Genomic_DNA"/>
</dbReference>
<reference evidence="2 3" key="1">
    <citation type="submission" date="2019-12" db="EMBL/GenBank/DDBJ databases">
        <title>Chromosome-level assembly of the Caenorhabditis remanei genome.</title>
        <authorList>
            <person name="Teterina A.A."/>
            <person name="Willis J.H."/>
            <person name="Phillips P.C."/>
        </authorList>
    </citation>
    <scope>NUCLEOTIDE SEQUENCE [LARGE SCALE GENOMIC DNA]</scope>
    <source>
        <strain evidence="2 3">PX506</strain>
        <tissue evidence="2">Whole organism</tissue>
    </source>
</reference>
<sequence length="229" mass="26903">MFDLYNLVMSLYAPATIRWVLDVEVLPRETLLRYLDKGLSENCSEISIESGQLSIERLTELMDKIPVTKGLIVTSWIPSNFKHPNAFKYRTICYWMARWVTLDDLKSVRNADSVVLEWTNFDSKDMNEFLRYWVDCNEDMMKRIKLRIREGALIDKNILTDQLLVLEATEGGSQHYYLKKRNHKIGKLVLGRLEIVNGWRMQFSTYDSDHCPRSLAILEEMEKKAELKN</sequence>
<comment type="caution">
    <text evidence="2">The sequence shown here is derived from an EMBL/GenBank/DDBJ whole genome shotgun (WGS) entry which is preliminary data.</text>
</comment>
<gene>
    <name evidence="2" type="ORF">GCK72_016590</name>
</gene>
<protein>
    <recommendedName>
        <fullName evidence="1">Sdz-33 F-box domain-containing protein</fullName>
    </recommendedName>
</protein>
<dbReference type="Proteomes" id="UP000483820">
    <property type="component" value="Chromosome V"/>
</dbReference>
<evidence type="ECO:0000313" key="2">
    <source>
        <dbReference type="EMBL" id="KAF1750045.1"/>
    </source>
</evidence>
<organism evidence="2 3">
    <name type="scientific">Caenorhabditis remanei</name>
    <name type="common">Caenorhabditis vulgaris</name>
    <dbReference type="NCBI Taxonomy" id="31234"/>
    <lineage>
        <taxon>Eukaryota</taxon>
        <taxon>Metazoa</taxon>
        <taxon>Ecdysozoa</taxon>
        <taxon>Nematoda</taxon>
        <taxon>Chromadorea</taxon>
        <taxon>Rhabditida</taxon>
        <taxon>Rhabditina</taxon>
        <taxon>Rhabditomorpha</taxon>
        <taxon>Rhabditoidea</taxon>
        <taxon>Rhabditidae</taxon>
        <taxon>Peloderinae</taxon>
        <taxon>Caenorhabditis</taxon>
    </lineage>
</organism>
<dbReference type="CTD" id="78776352"/>
<name>A0A6A5G5V3_CAERE</name>
<dbReference type="InterPro" id="IPR012885">
    <property type="entry name" value="F-box_Sdz-33"/>
</dbReference>
<dbReference type="AlphaFoldDB" id="A0A6A5G5V3"/>
<proteinExistence type="predicted"/>